<dbReference type="SUPFAM" id="SSF49879">
    <property type="entry name" value="SMAD/FHA domain"/>
    <property type="match status" value="1"/>
</dbReference>
<dbReference type="InterPro" id="IPR042803">
    <property type="entry name" value="TCF19"/>
</dbReference>
<sequence>MQSGAQTDVIVMDFSKAFDKRLSCIVLSNLMYPRLSHDVTKFGRHSGNDHYLDSLELSYFISRWHAEVHFAVDDQCWKYVLRDNSLNGTYVNGSRVKGDRVLKEGDVIMFGHPHGKDIEPGQPATYVTDSEFEFLLILQVHIVTMQLTKMHITKMHNVSNYKEIFQAAIESVATFGQSDSEEELAAFQAPSPKRRKTDAVQYPWITSQLSQPTVSATLDPSCPSGVVWKGIHPDVPCPSTNTPPGDNLELAGTAAHHSNNTAPQGNTLGLPLATVVMATKMAPLIGSPSSTSSRDDGQDTSVARRKRKYKKRKLKFSQGRKGQARASNFSKWHRVGDQCDSYDCCLPDNDEISWVQCDDCDKWYHTLCAGCNYNTVKEQTTEFRCGCT</sequence>
<dbReference type="SMART" id="SM00240">
    <property type="entry name" value="FHA"/>
    <property type="match status" value="1"/>
</dbReference>
<organism evidence="5 6">
    <name type="scientific">Ridgeia piscesae</name>
    <name type="common">Tubeworm</name>
    <dbReference type="NCBI Taxonomy" id="27915"/>
    <lineage>
        <taxon>Eukaryota</taxon>
        <taxon>Metazoa</taxon>
        <taxon>Spiralia</taxon>
        <taxon>Lophotrochozoa</taxon>
        <taxon>Annelida</taxon>
        <taxon>Polychaeta</taxon>
        <taxon>Sedentaria</taxon>
        <taxon>Canalipalpata</taxon>
        <taxon>Sabellida</taxon>
        <taxon>Siboglinidae</taxon>
        <taxon>Ridgeia</taxon>
    </lineage>
</organism>
<dbReference type="PANTHER" id="PTHR15464:SF1">
    <property type="entry name" value="TRANSCRIPTION FACTOR 19"/>
    <property type="match status" value="1"/>
</dbReference>
<dbReference type="GO" id="GO:0010468">
    <property type="term" value="P:regulation of gene expression"/>
    <property type="evidence" value="ECO:0007669"/>
    <property type="project" value="InterPro"/>
</dbReference>
<comment type="subcellular location">
    <subcellularLocation>
        <location evidence="1">Nucleus</location>
    </subcellularLocation>
</comment>
<accession>A0AAD9KPI1</accession>
<evidence type="ECO:0000259" key="4">
    <source>
        <dbReference type="PROSITE" id="PS50006"/>
    </source>
</evidence>
<dbReference type="AlphaFoldDB" id="A0AAD9KPI1"/>
<dbReference type="InterPro" id="IPR000253">
    <property type="entry name" value="FHA_dom"/>
</dbReference>
<protein>
    <recommendedName>
        <fullName evidence="4">FHA domain-containing protein</fullName>
    </recommendedName>
</protein>
<dbReference type="InterPro" id="IPR008984">
    <property type="entry name" value="SMAD_FHA_dom_sf"/>
</dbReference>
<dbReference type="Gene3D" id="3.30.40.10">
    <property type="entry name" value="Zinc/RING finger domain, C3HC4 (zinc finger)"/>
    <property type="match status" value="1"/>
</dbReference>
<proteinExistence type="predicted"/>
<dbReference type="SUPFAM" id="SSF57903">
    <property type="entry name" value="FYVE/PHD zinc finger"/>
    <property type="match status" value="1"/>
</dbReference>
<dbReference type="PANTHER" id="PTHR15464">
    <property type="entry name" value="TRANSCRIPTION FACTOR 19"/>
    <property type="match status" value="1"/>
</dbReference>
<dbReference type="EMBL" id="JAODUO010000751">
    <property type="protein sequence ID" value="KAK2175092.1"/>
    <property type="molecule type" value="Genomic_DNA"/>
</dbReference>
<dbReference type="Gene3D" id="2.60.200.20">
    <property type="match status" value="1"/>
</dbReference>
<dbReference type="InterPro" id="IPR013083">
    <property type="entry name" value="Znf_RING/FYVE/PHD"/>
</dbReference>
<feature type="domain" description="FHA" evidence="4">
    <location>
        <begin position="40"/>
        <end position="96"/>
    </location>
</feature>
<keyword evidence="2" id="KW-0539">Nucleus</keyword>
<dbReference type="PROSITE" id="PS50006">
    <property type="entry name" value="FHA_DOMAIN"/>
    <property type="match status" value="1"/>
</dbReference>
<evidence type="ECO:0000313" key="5">
    <source>
        <dbReference type="EMBL" id="KAK2175092.1"/>
    </source>
</evidence>
<evidence type="ECO:0000256" key="1">
    <source>
        <dbReference type="ARBA" id="ARBA00004123"/>
    </source>
</evidence>
<name>A0AAD9KPI1_RIDPI</name>
<feature type="compositionally biased region" description="Basic residues" evidence="3">
    <location>
        <begin position="303"/>
        <end position="315"/>
    </location>
</feature>
<evidence type="ECO:0000256" key="2">
    <source>
        <dbReference type="ARBA" id="ARBA00023242"/>
    </source>
</evidence>
<dbReference type="Proteomes" id="UP001209878">
    <property type="component" value="Unassembled WGS sequence"/>
</dbReference>
<dbReference type="InterPro" id="IPR011011">
    <property type="entry name" value="Znf_FYVE_PHD"/>
</dbReference>
<dbReference type="GO" id="GO:0005634">
    <property type="term" value="C:nucleus"/>
    <property type="evidence" value="ECO:0007669"/>
    <property type="project" value="UniProtKB-SubCell"/>
</dbReference>
<gene>
    <name evidence="5" type="ORF">NP493_753g01019</name>
</gene>
<keyword evidence="6" id="KW-1185">Reference proteome</keyword>
<reference evidence="5" key="1">
    <citation type="journal article" date="2023" name="Mol. Biol. Evol.">
        <title>Third-Generation Sequencing Reveals the Adaptive Role of the Epigenome in Three Deep-Sea Polychaetes.</title>
        <authorList>
            <person name="Perez M."/>
            <person name="Aroh O."/>
            <person name="Sun Y."/>
            <person name="Lan Y."/>
            <person name="Juniper S.K."/>
            <person name="Young C.R."/>
            <person name="Angers B."/>
            <person name="Qian P.Y."/>
        </authorList>
    </citation>
    <scope>NUCLEOTIDE SEQUENCE</scope>
    <source>
        <strain evidence="5">R07B-5</strain>
    </source>
</reference>
<evidence type="ECO:0000256" key="3">
    <source>
        <dbReference type="SAM" id="MobiDB-lite"/>
    </source>
</evidence>
<dbReference type="Pfam" id="PF00498">
    <property type="entry name" value="FHA"/>
    <property type="match status" value="1"/>
</dbReference>
<feature type="region of interest" description="Disordered" evidence="3">
    <location>
        <begin position="284"/>
        <end position="322"/>
    </location>
</feature>
<comment type="caution">
    <text evidence="5">The sequence shown here is derived from an EMBL/GenBank/DDBJ whole genome shotgun (WGS) entry which is preliminary data.</text>
</comment>
<evidence type="ECO:0000313" key="6">
    <source>
        <dbReference type="Proteomes" id="UP001209878"/>
    </source>
</evidence>